<evidence type="ECO:0000313" key="4">
    <source>
        <dbReference type="Proteomes" id="UP000241158"/>
    </source>
</evidence>
<feature type="region of interest" description="Disordered" evidence="1">
    <location>
        <begin position="501"/>
        <end position="536"/>
    </location>
</feature>
<evidence type="ECO:0000256" key="1">
    <source>
        <dbReference type="SAM" id="MobiDB-lite"/>
    </source>
</evidence>
<dbReference type="OrthoDB" id="7324591at2"/>
<proteinExistence type="predicted"/>
<dbReference type="InterPro" id="IPR011990">
    <property type="entry name" value="TPR-like_helical_dom_sf"/>
</dbReference>
<feature type="region of interest" description="Disordered" evidence="1">
    <location>
        <begin position="560"/>
        <end position="607"/>
    </location>
</feature>
<feature type="compositionally biased region" description="Polar residues" evidence="1">
    <location>
        <begin position="560"/>
        <end position="572"/>
    </location>
</feature>
<feature type="compositionally biased region" description="Low complexity" evidence="1">
    <location>
        <begin position="520"/>
        <end position="536"/>
    </location>
</feature>
<accession>A0A2P7ANS7</accession>
<dbReference type="Gene3D" id="1.25.40.10">
    <property type="entry name" value="Tetratricopeptide repeat domain"/>
    <property type="match status" value="2"/>
</dbReference>
<reference evidence="4" key="1">
    <citation type="submission" date="2017-11" db="EMBL/GenBank/DDBJ databases">
        <authorList>
            <person name="Kuznetsova I."/>
            <person name="Sazanova A."/>
            <person name="Chirak E."/>
            <person name="Safronova V."/>
            <person name="Willems A."/>
        </authorList>
    </citation>
    <scope>NUCLEOTIDE SEQUENCE [LARGE SCALE GENOMIC DNA]</scope>
    <source>
        <strain evidence="4">PEPV15</strain>
    </source>
</reference>
<dbReference type="SUPFAM" id="SSF48452">
    <property type="entry name" value="TPR-like"/>
    <property type="match status" value="2"/>
</dbReference>
<sequence>MKKSLLIVPVIAVFAGVVAVQSDYVPAFATVINSGSLAMPGSSEPEADTGIDDQYDVAQSGRAPKTRTTTPASPAPDAAVAPKVDETALRYFARQGDKRRLEAEIARLRALYPGWTPPADPSAVAPETDTALDAMWKLYAAGKLPELRKAIQLRLTSEPQWKPPADLMDRVELAESREQLINASDLKQYETVIRIGSSHSSLLTCSDVDLLWRVAEAFARTNRTSRAKDAYGYILDNCPKPEERLATVQKALPLLTRPDLEALLAKEKTTQDGAREFDTIRNDLARKAVADAGTDPKLIVPPTDLERVEKLANDIVEPSDPLILGWYYLRHDDHANAEKWFKLSHERENAPSSSQGMALAMIAQSRPAEAEQTIYEWRDSSDGAKAVYMAAVANLLAQDPPVDIAPAVLQRMVPEVVEAKDANAAQQFGWYAFLLNQFETAAGWFSTALQWKPDDEPSSYGLVLAREQLGDMAGVAEIQRLWSGKSERIGRLGELRQARERGLVPSPERFGTRDPDALLPATQPTDGPAAAATPPQTDPAVAANSLADRVAATIARTSVTRPEELQSQTAPLQTAPAPSRVRPSRQMKASGQRLPAGCTTTLDPQTISPESALNRGWCLMDINRPLEAAAAFERGLLSRSDAARSDAAYGQSLAYLRVGLADKAAVAASKARQQQSRQIELDIALLSSRATDAFTAGRYNEALLALDQRARIAPERNDLMVLRGYAYMNLNRLADAQRVFEAVAATGSKDGLRGMATVRAIRNKEY</sequence>
<dbReference type="EMBL" id="PGGN01000004">
    <property type="protein sequence ID" value="PSH55865.1"/>
    <property type="molecule type" value="Genomic_DNA"/>
</dbReference>
<name>A0A2P7ANS7_9HYPH</name>
<feature type="chain" id="PRO_5015122846" evidence="2">
    <location>
        <begin position="20"/>
        <end position="766"/>
    </location>
</feature>
<gene>
    <name evidence="3" type="ORF">CU100_19650</name>
</gene>
<feature type="compositionally biased region" description="Polar residues" evidence="1">
    <location>
        <begin position="598"/>
        <end position="607"/>
    </location>
</feature>
<organism evidence="3 4">
    <name type="scientific">Phyllobacterium endophyticum</name>
    <dbReference type="NCBI Taxonomy" id="1149773"/>
    <lineage>
        <taxon>Bacteria</taxon>
        <taxon>Pseudomonadati</taxon>
        <taxon>Pseudomonadota</taxon>
        <taxon>Alphaproteobacteria</taxon>
        <taxon>Hyphomicrobiales</taxon>
        <taxon>Phyllobacteriaceae</taxon>
        <taxon>Phyllobacterium</taxon>
    </lineage>
</organism>
<keyword evidence="4" id="KW-1185">Reference proteome</keyword>
<keyword evidence="2" id="KW-0732">Signal</keyword>
<evidence type="ECO:0000313" key="3">
    <source>
        <dbReference type="EMBL" id="PSH55865.1"/>
    </source>
</evidence>
<feature type="signal peptide" evidence="2">
    <location>
        <begin position="1"/>
        <end position="19"/>
    </location>
</feature>
<comment type="caution">
    <text evidence="3">The sequence shown here is derived from an EMBL/GenBank/DDBJ whole genome shotgun (WGS) entry which is preliminary data.</text>
</comment>
<dbReference type="Proteomes" id="UP000241158">
    <property type="component" value="Unassembled WGS sequence"/>
</dbReference>
<dbReference type="AlphaFoldDB" id="A0A2P7ANS7"/>
<evidence type="ECO:0000256" key="2">
    <source>
        <dbReference type="SAM" id="SignalP"/>
    </source>
</evidence>
<dbReference type="RefSeq" id="WP_106718279.1">
    <property type="nucleotide sequence ID" value="NZ_JACHXT010000001.1"/>
</dbReference>
<protein>
    <submittedName>
        <fullName evidence="3">Cellulose synthase</fullName>
    </submittedName>
</protein>